<gene>
    <name evidence="10" type="primary">ctaG</name>
    <name evidence="12" type="ORF">FHS21_006326</name>
</gene>
<keyword evidence="13" id="KW-1185">Reference proteome</keyword>
<evidence type="ECO:0000313" key="12">
    <source>
        <dbReference type="EMBL" id="MBB3149869.1"/>
    </source>
</evidence>
<sequence length="220" mass="24525">MIFSKHRKFWTLVPITITLATMVGLVSYSPTLYRLFCAATGYAGTVQRGVAPVVQANGDAAAKSVTVFFDSNVGGKLPWDFHPEQRKVTVKLGQPTQVYYYAKNNSHRTIVARAVFNVTPYEVAPFFFKIQCFCFTNEKLKPGESARMPLVFYVDQQAAEDRNAKRVDQITLSYTFFEQKTLTPQEIATTRDLGTGSAETNAQLAKTAVAGFDNEAPRKQ</sequence>
<dbReference type="Gene3D" id="2.60.370.10">
    <property type="entry name" value="Ctag/Cox11"/>
    <property type="match status" value="1"/>
</dbReference>
<dbReference type="AlphaFoldDB" id="A0A839UMZ2"/>
<evidence type="ECO:0000256" key="1">
    <source>
        <dbReference type="ARBA" id="ARBA00004007"/>
    </source>
</evidence>
<evidence type="ECO:0000256" key="9">
    <source>
        <dbReference type="ARBA" id="ARBA00023136"/>
    </source>
</evidence>
<dbReference type="NCBIfam" id="NF003465">
    <property type="entry name" value="PRK05089.1"/>
    <property type="match status" value="1"/>
</dbReference>
<evidence type="ECO:0000256" key="7">
    <source>
        <dbReference type="ARBA" id="ARBA00022989"/>
    </source>
</evidence>
<evidence type="ECO:0000313" key="13">
    <source>
        <dbReference type="Proteomes" id="UP000554520"/>
    </source>
</evidence>
<protein>
    <recommendedName>
        <fullName evidence="4 10">Cytochrome c oxidase assembly protein CtaG</fullName>
    </recommendedName>
</protein>
<reference evidence="12 13" key="1">
    <citation type="submission" date="2020-08" db="EMBL/GenBank/DDBJ databases">
        <title>Genomic Encyclopedia of Type Strains, Phase III (KMG-III): the genomes of soil and plant-associated and newly described type strains.</title>
        <authorList>
            <person name="Whitman W."/>
        </authorList>
    </citation>
    <scope>NUCLEOTIDE SEQUENCE [LARGE SCALE GENOMIC DNA]</scope>
    <source>
        <strain evidence="12 13">CECT 7015</strain>
    </source>
</reference>
<dbReference type="RefSeq" id="WP_183665759.1">
    <property type="nucleotide sequence ID" value="NZ_JACHXN010000047.1"/>
</dbReference>
<keyword evidence="10" id="KW-1003">Cell membrane</keyword>
<keyword evidence="10" id="KW-0997">Cell inner membrane</keyword>
<dbReference type="InterPro" id="IPR023471">
    <property type="entry name" value="CtaG/Cox11_dom_sf"/>
</dbReference>
<keyword evidence="7 10" id="KW-1133">Transmembrane helix</keyword>
<organism evidence="12 13">
    <name type="scientific">Phyllobacterium trifolii</name>
    <dbReference type="NCBI Taxonomy" id="300193"/>
    <lineage>
        <taxon>Bacteria</taxon>
        <taxon>Pseudomonadati</taxon>
        <taxon>Pseudomonadota</taxon>
        <taxon>Alphaproteobacteria</taxon>
        <taxon>Hyphomicrobiales</taxon>
        <taxon>Phyllobacteriaceae</taxon>
        <taxon>Phyllobacterium</taxon>
    </lineage>
</organism>
<dbReference type="InterPro" id="IPR007533">
    <property type="entry name" value="Cyt_c_oxidase_assmbl_CtaG"/>
</dbReference>
<dbReference type="HAMAP" id="MF_00155">
    <property type="entry name" value="CtaG"/>
    <property type="match status" value="1"/>
</dbReference>
<comment type="caution">
    <text evidence="12">The sequence shown here is derived from an EMBL/GenBank/DDBJ whole genome shotgun (WGS) entry which is preliminary data.</text>
</comment>
<evidence type="ECO:0000256" key="3">
    <source>
        <dbReference type="ARBA" id="ARBA00009620"/>
    </source>
</evidence>
<dbReference type="Proteomes" id="UP000554520">
    <property type="component" value="Unassembled WGS sequence"/>
</dbReference>
<evidence type="ECO:0000256" key="6">
    <source>
        <dbReference type="ARBA" id="ARBA00022968"/>
    </source>
</evidence>
<dbReference type="SUPFAM" id="SSF110111">
    <property type="entry name" value="Ctag/Cox11"/>
    <property type="match status" value="1"/>
</dbReference>
<keyword evidence="6 10" id="KW-0735">Signal-anchor</keyword>
<dbReference type="GO" id="GO:0005886">
    <property type="term" value="C:plasma membrane"/>
    <property type="evidence" value="ECO:0007669"/>
    <property type="project" value="UniProtKB-SubCell"/>
</dbReference>
<evidence type="ECO:0000256" key="2">
    <source>
        <dbReference type="ARBA" id="ARBA00004382"/>
    </source>
</evidence>
<feature type="topological domain" description="Cytoplasmic" evidence="10">
    <location>
        <begin position="1"/>
        <end position="7"/>
    </location>
</feature>
<dbReference type="PANTHER" id="PTHR21320">
    <property type="entry name" value="CYTOCHROME C OXIDASE ASSEMBLY PROTEIN COX11-RELATED"/>
    <property type="match status" value="1"/>
</dbReference>
<evidence type="ECO:0000256" key="5">
    <source>
        <dbReference type="ARBA" id="ARBA00022692"/>
    </source>
</evidence>
<keyword evidence="9 10" id="KW-0472">Membrane</keyword>
<dbReference type="Pfam" id="PF04442">
    <property type="entry name" value="CtaG_Cox11"/>
    <property type="match status" value="1"/>
</dbReference>
<accession>A0A839UMZ2</accession>
<feature type="transmembrane region" description="Helical" evidence="11">
    <location>
        <begin position="9"/>
        <end position="28"/>
    </location>
</feature>
<evidence type="ECO:0000256" key="8">
    <source>
        <dbReference type="ARBA" id="ARBA00023008"/>
    </source>
</evidence>
<comment type="subcellular location">
    <subcellularLocation>
        <location evidence="2 10">Cell inner membrane</location>
        <topology evidence="2 10">Single-pass type II membrane protein</topology>
        <orientation evidence="2 10">Periplasmic side</orientation>
    </subcellularLocation>
</comment>
<dbReference type="PANTHER" id="PTHR21320:SF3">
    <property type="entry name" value="CYTOCHROME C OXIDASE ASSEMBLY PROTEIN COX11, MITOCHONDRIAL-RELATED"/>
    <property type="match status" value="1"/>
</dbReference>
<dbReference type="FunFam" id="2.60.370.10:FF:000001">
    <property type="entry name" value="COX11 cytochrome c oxidase assembly homolog"/>
    <property type="match status" value="1"/>
</dbReference>
<dbReference type="GO" id="GO:0005507">
    <property type="term" value="F:copper ion binding"/>
    <property type="evidence" value="ECO:0007669"/>
    <property type="project" value="InterPro"/>
</dbReference>
<keyword evidence="5 10" id="KW-0812">Transmembrane</keyword>
<proteinExistence type="inferred from homology"/>
<comment type="function">
    <text evidence="1 10">Exerts its effect at some terminal stage of cytochrome c oxidase synthesis, probably by being involved in the insertion of the copper B into subunit I.</text>
</comment>
<dbReference type="GO" id="GO:0008535">
    <property type="term" value="P:respiratory chain complex IV assembly"/>
    <property type="evidence" value="ECO:0007669"/>
    <property type="project" value="UniProtKB-UniRule"/>
</dbReference>
<evidence type="ECO:0000256" key="10">
    <source>
        <dbReference type="HAMAP-Rule" id="MF_00155"/>
    </source>
</evidence>
<evidence type="ECO:0000256" key="11">
    <source>
        <dbReference type="SAM" id="Phobius"/>
    </source>
</evidence>
<keyword evidence="8 10" id="KW-0186">Copper</keyword>
<feature type="topological domain" description="Periplasmic" evidence="10">
    <location>
        <begin position="30"/>
        <end position="220"/>
    </location>
</feature>
<dbReference type="EMBL" id="JACHXN010000047">
    <property type="protein sequence ID" value="MBB3149869.1"/>
    <property type="molecule type" value="Genomic_DNA"/>
</dbReference>
<comment type="similarity">
    <text evidence="3 10">Belongs to the COX11/CtaG family.</text>
</comment>
<name>A0A839UMZ2_9HYPH</name>
<evidence type="ECO:0000256" key="4">
    <source>
        <dbReference type="ARBA" id="ARBA00015384"/>
    </source>
</evidence>